<feature type="active site" description="Nucleophile" evidence="4">
    <location>
        <position position="166"/>
    </location>
</feature>
<dbReference type="OrthoDB" id="9780765at2"/>
<dbReference type="AlphaFoldDB" id="A0A4Y5YXN5"/>
<evidence type="ECO:0000313" key="6">
    <source>
        <dbReference type="EMBL" id="QDE37740.1"/>
    </source>
</evidence>
<evidence type="ECO:0000256" key="2">
    <source>
        <dbReference type="ARBA" id="ARBA00022797"/>
    </source>
</evidence>
<feature type="active site" description="Proton donor" evidence="4">
    <location>
        <position position="291"/>
    </location>
</feature>
<dbReference type="PRINTS" id="PR00111">
    <property type="entry name" value="ABHYDROLASE"/>
</dbReference>
<dbReference type="PIRSF" id="PIRSF001112">
    <property type="entry name" value="Epoxide_hydrolase"/>
    <property type="match status" value="1"/>
</dbReference>
<keyword evidence="7" id="KW-1185">Reference proteome</keyword>
<dbReference type="GO" id="GO:0004301">
    <property type="term" value="F:epoxide hydrolase activity"/>
    <property type="evidence" value="ECO:0007669"/>
    <property type="project" value="TreeGrafter"/>
</dbReference>
<dbReference type="EMBL" id="CP041046">
    <property type="protein sequence ID" value="QDE37740.1"/>
    <property type="molecule type" value="Genomic_DNA"/>
</dbReference>
<name>A0A4Y5YXN5_9GAMM</name>
<comment type="similarity">
    <text evidence="1">Belongs to the peptidase S33 family.</text>
</comment>
<keyword evidence="2" id="KW-0058">Aromatic hydrocarbons catabolism</keyword>
<proteinExistence type="inferred from homology"/>
<gene>
    <name evidence="6" type="ORF">FIV34_00275</name>
</gene>
<feature type="domain" description="Epoxide hydrolase N-terminal" evidence="5">
    <location>
        <begin position="3"/>
        <end position="106"/>
    </location>
</feature>
<evidence type="ECO:0000256" key="3">
    <source>
        <dbReference type="ARBA" id="ARBA00022801"/>
    </source>
</evidence>
<evidence type="ECO:0000313" key="7">
    <source>
        <dbReference type="Proteomes" id="UP000316093"/>
    </source>
</evidence>
<evidence type="ECO:0000256" key="4">
    <source>
        <dbReference type="PIRSR" id="PIRSR001112-1"/>
    </source>
</evidence>
<sequence length="368" mass="41217">MSTRFQIPIDPRGVATLMDRLADTRWADAVVDDWSQGTERRFLEDLVRFWRTDYDWSERVRSLNRLPHFKAQIGGCGIHYLHFRSGREGAVPLMLLNGWPSSFIEYGKIVPILMAGAIPFDIVIPTMPGFGFSDRPHQPYEFEYASLFPELMTSLGYGRFAVAGTDIGSGTATRIAIAHPDRVLALHVSTVAPKPRGGRAPTQAESDYDARVAVWQRDEGGYQALQSSRPQTLAFALADSPVGLASWIVEKFRAWSDCDGDVLSVWPTETLLDTIMIYWTTNTIGSSIRYYFDAARLRPPLRVSDYVSAPTAVAMWPRDLVLAPRELAEELYNVKRYTLMARGGHFPAWEAADLYAEDLGAMAKLVTS</sequence>
<dbReference type="RefSeq" id="WP_139978510.1">
    <property type="nucleotide sequence ID" value="NZ_CP041046.1"/>
</dbReference>
<evidence type="ECO:0000259" key="5">
    <source>
        <dbReference type="Pfam" id="PF06441"/>
    </source>
</evidence>
<evidence type="ECO:0000256" key="1">
    <source>
        <dbReference type="ARBA" id="ARBA00010088"/>
    </source>
</evidence>
<reference evidence="6 7" key="1">
    <citation type="submission" date="2019-06" db="EMBL/GenBank/DDBJ databases">
        <title>A complete genome sequence for Luteibacter pinisoli MAH-14.</title>
        <authorList>
            <person name="Baltrus D.A."/>
        </authorList>
    </citation>
    <scope>NUCLEOTIDE SEQUENCE [LARGE SCALE GENOMIC DNA]</scope>
    <source>
        <strain evidence="6 7">MAH-14</strain>
    </source>
</reference>
<dbReference type="InterPro" id="IPR000073">
    <property type="entry name" value="AB_hydrolase_1"/>
</dbReference>
<dbReference type="InterPro" id="IPR016292">
    <property type="entry name" value="Epoxide_hydrolase"/>
</dbReference>
<dbReference type="Proteomes" id="UP000316093">
    <property type="component" value="Chromosome"/>
</dbReference>
<dbReference type="InterPro" id="IPR010497">
    <property type="entry name" value="Epoxide_hydro_N"/>
</dbReference>
<keyword evidence="3 6" id="KW-0378">Hydrolase</keyword>
<dbReference type="PRINTS" id="PR00412">
    <property type="entry name" value="EPOXHYDRLASE"/>
</dbReference>
<accession>A0A4Y5YXN5</accession>
<protein>
    <submittedName>
        <fullName evidence="6">Epoxide hydrolase</fullName>
    </submittedName>
</protein>
<dbReference type="Pfam" id="PF06441">
    <property type="entry name" value="EHN"/>
    <property type="match status" value="1"/>
</dbReference>
<dbReference type="SUPFAM" id="SSF53474">
    <property type="entry name" value="alpha/beta-Hydrolases"/>
    <property type="match status" value="1"/>
</dbReference>
<dbReference type="KEGG" id="lpy:FIV34_00275"/>
<organism evidence="6 7">
    <name type="scientific">Luteibacter pinisoli</name>
    <dbReference type="NCBI Taxonomy" id="2589080"/>
    <lineage>
        <taxon>Bacteria</taxon>
        <taxon>Pseudomonadati</taxon>
        <taxon>Pseudomonadota</taxon>
        <taxon>Gammaproteobacteria</taxon>
        <taxon>Lysobacterales</taxon>
        <taxon>Rhodanobacteraceae</taxon>
        <taxon>Luteibacter</taxon>
    </lineage>
</organism>
<dbReference type="InterPro" id="IPR000639">
    <property type="entry name" value="Epox_hydrolase-like"/>
</dbReference>
<dbReference type="PANTHER" id="PTHR21661:SF35">
    <property type="entry name" value="EPOXIDE HYDROLASE"/>
    <property type="match status" value="1"/>
</dbReference>
<feature type="active site" description="Proton acceptor" evidence="4">
    <location>
        <position position="345"/>
    </location>
</feature>
<dbReference type="Gene3D" id="3.40.50.1820">
    <property type="entry name" value="alpha/beta hydrolase"/>
    <property type="match status" value="1"/>
</dbReference>
<dbReference type="GO" id="GO:0097176">
    <property type="term" value="P:epoxide metabolic process"/>
    <property type="evidence" value="ECO:0007669"/>
    <property type="project" value="TreeGrafter"/>
</dbReference>
<dbReference type="PANTHER" id="PTHR21661">
    <property type="entry name" value="EPOXIDE HYDROLASE 1-RELATED"/>
    <property type="match status" value="1"/>
</dbReference>
<dbReference type="InterPro" id="IPR029058">
    <property type="entry name" value="AB_hydrolase_fold"/>
</dbReference>